<sequence length="105" mass="11395">MSSAAATAETRSYRLTYISSTTGTLRFPGTNSKIIAVKKVYYCEAARSTLLSIAAFKKSDTCFQVGNNFDTIDLVTPLGQLLLSSTFESSPNTWFVPVSLGLCNH</sequence>
<comment type="caution">
    <text evidence="1">The sequence shown here is derived from an EMBL/GenBank/DDBJ whole genome shotgun (WGS) entry which is preliminary data.</text>
</comment>
<keyword evidence="2" id="KW-1185">Reference proteome</keyword>
<dbReference type="EMBL" id="LAVV01015656">
    <property type="protein sequence ID" value="KNZ43713.1"/>
    <property type="molecule type" value="Genomic_DNA"/>
</dbReference>
<evidence type="ECO:0000313" key="2">
    <source>
        <dbReference type="Proteomes" id="UP000037035"/>
    </source>
</evidence>
<organism evidence="1 2">
    <name type="scientific">Puccinia sorghi</name>
    <dbReference type="NCBI Taxonomy" id="27349"/>
    <lineage>
        <taxon>Eukaryota</taxon>
        <taxon>Fungi</taxon>
        <taxon>Dikarya</taxon>
        <taxon>Basidiomycota</taxon>
        <taxon>Pucciniomycotina</taxon>
        <taxon>Pucciniomycetes</taxon>
        <taxon>Pucciniales</taxon>
        <taxon>Pucciniaceae</taxon>
        <taxon>Puccinia</taxon>
    </lineage>
</organism>
<dbReference type="VEuPathDB" id="FungiDB:VP01_9948g1"/>
<dbReference type="Proteomes" id="UP000037035">
    <property type="component" value="Unassembled WGS sequence"/>
</dbReference>
<name>A0A0L6U5C0_9BASI</name>
<gene>
    <name evidence="1" type="ORF">VP01_9948g1</name>
</gene>
<proteinExistence type="predicted"/>
<accession>A0A0L6U5C0</accession>
<dbReference type="AlphaFoldDB" id="A0A0L6U5C0"/>
<protein>
    <submittedName>
        <fullName evidence="1">Uncharacterized protein</fullName>
    </submittedName>
</protein>
<reference evidence="1 2" key="1">
    <citation type="submission" date="2015-08" db="EMBL/GenBank/DDBJ databases">
        <title>Next Generation Sequencing and Analysis of the Genome of Puccinia sorghi L Schw, the Causal Agent of Maize Common Rust.</title>
        <authorList>
            <person name="Rochi L."/>
            <person name="Burguener G."/>
            <person name="Darino M."/>
            <person name="Turjanski A."/>
            <person name="Kreff E."/>
            <person name="Dieguez M.J."/>
            <person name="Sacco F."/>
        </authorList>
    </citation>
    <scope>NUCLEOTIDE SEQUENCE [LARGE SCALE GENOMIC DNA]</scope>
    <source>
        <strain evidence="1 2">RO10H11247</strain>
    </source>
</reference>
<evidence type="ECO:0000313" key="1">
    <source>
        <dbReference type="EMBL" id="KNZ43713.1"/>
    </source>
</evidence>